<reference evidence="2 3" key="1">
    <citation type="submission" date="2018-11" db="EMBL/GenBank/DDBJ databases">
        <title>Tabrizicola sp. isolated from sediment of alpine lake.</title>
        <authorList>
            <person name="Liu Z."/>
        </authorList>
    </citation>
    <scope>NUCLEOTIDE SEQUENCE [LARGE SCALE GENOMIC DNA]</scope>
    <source>
        <strain evidence="2 3">DRYC-M-16</strain>
    </source>
</reference>
<evidence type="ECO:0000256" key="1">
    <source>
        <dbReference type="SAM" id="MobiDB-lite"/>
    </source>
</evidence>
<protein>
    <submittedName>
        <fullName evidence="2">Uncharacterized protein</fullName>
    </submittedName>
</protein>
<proteinExistence type="predicted"/>
<feature type="compositionally biased region" description="Basic and acidic residues" evidence="1">
    <location>
        <begin position="19"/>
        <end position="40"/>
    </location>
</feature>
<feature type="region of interest" description="Disordered" evidence="1">
    <location>
        <begin position="1"/>
        <end position="61"/>
    </location>
</feature>
<evidence type="ECO:0000313" key="3">
    <source>
        <dbReference type="Proteomes" id="UP000297741"/>
    </source>
</evidence>
<organism evidence="2 3">
    <name type="scientific">Pseudotabrizicola sediminis</name>
    <dbReference type="NCBI Taxonomy" id="2486418"/>
    <lineage>
        <taxon>Bacteria</taxon>
        <taxon>Pseudomonadati</taxon>
        <taxon>Pseudomonadota</taxon>
        <taxon>Alphaproteobacteria</taxon>
        <taxon>Rhodobacterales</taxon>
        <taxon>Paracoccaceae</taxon>
        <taxon>Pseudotabrizicola</taxon>
    </lineage>
</organism>
<dbReference type="RefSeq" id="WP_135428697.1">
    <property type="nucleotide sequence ID" value="NZ_RPEM01000001.1"/>
</dbReference>
<dbReference type="EMBL" id="RPEM01000001">
    <property type="protein sequence ID" value="TGD45498.1"/>
    <property type="molecule type" value="Genomic_DNA"/>
</dbReference>
<accession>A0ABY2KS06</accession>
<dbReference type="Proteomes" id="UP000297741">
    <property type="component" value="Unassembled WGS sequence"/>
</dbReference>
<name>A0ABY2KS06_9RHOB</name>
<comment type="caution">
    <text evidence="2">The sequence shown here is derived from an EMBL/GenBank/DDBJ whole genome shotgun (WGS) entry which is preliminary data.</text>
</comment>
<gene>
    <name evidence="2" type="ORF">EEB11_01825</name>
</gene>
<sequence>MTQKMPSNEALRNKGGVIDQRKQQIDPAGKHRDDPNDLAKRSQKQPGQDLRDPQKDTGNAE</sequence>
<evidence type="ECO:0000313" key="2">
    <source>
        <dbReference type="EMBL" id="TGD45498.1"/>
    </source>
</evidence>
<keyword evidence="3" id="KW-1185">Reference proteome</keyword>